<dbReference type="InterPro" id="IPR006907">
    <property type="entry name" value="DLG5_N"/>
</dbReference>
<accession>A0ABQ8M430</accession>
<feature type="coiled-coil region" evidence="1">
    <location>
        <begin position="187"/>
        <end position="294"/>
    </location>
</feature>
<dbReference type="Pfam" id="PF16610">
    <property type="entry name" value="dbPDZ_assoc"/>
    <property type="match status" value="1"/>
</dbReference>
<feature type="domain" description="PDZ" evidence="4">
    <location>
        <begin position="1503"/>
        <end position="1550"/>
    </location>
</feature>
<dbReference type="SMART" id="SM00228">
    <property type="entry name" value="PDZ"/>
    <property type="match status" value="4"/>
</dbReference>
<feature type="region of interest" description="Disordered" evidence="2">
    <location>
        <begin position="997"/>
        <end position="1027"/>
    </location>
</feature>
<dbReference type="CDD" id="cd06767">
    <property type="entry name" value="PDZ3_DLG5-like"/>
    <property type="match status" value="1"/>
</dbReference>
<dbReference type="EMBL" id="JACTAM010000013">
    <property type="protein sequence ID" value="KAI2657648.1"/>
    <property type="molecule type" value="Genomic_DNA"/>
</dbReference>
<sequence length="1886" mass="212225">MPSDSESSSSLSSVGTKASSPPPALSDTRPASENLDTILFQLRQVTRERDELRKRLALASPGTTFDDCRPNSKPGHDYERLKTQCMKAMADLQSLQNQHTKTLKRCEEAVKEADYYHIQHSRLLSEQSQLKEELEVLKRENAKLVREHNHLKQSSMLTLPTGCTKRTACLKKVIRENGSSEVLNKLYDTAMDKLEGVKKEYDVLSKRYSEKVASHNTDLSRLEQVEEENRRLQKQIDALLKQRDTAIQYQQQWSTSMRRFDSVQQELNKASAQNKELQREMERLQSEVTRYKNFQLKAVKDAEKYKEERDSVFNEYRLIMSERDQVIKEVDKLQTELEAAEARLKNTSSERMVASEELEALRQELNSSLVDRDRAICERNELLEKYCHEVKDKAEAQKELSQACKDIETVREERDVARKERTEAIIQRDQLLREYYQARQKQDSATLDMERANKEIDVLRKQCEAMSQELKEAVQEAEVAKCRRDWAFQERDKIVAERESIRTLCDNLRRERDRAVSDLADALRNLDDMRKQRNDAARELKELKEKMESQLEKEARFCQLMAHSSHDSAIDTDSLEWETEVVEFEKDRDDMDLKAMGFDIAEGVNDPYLPGDCGIFVTRVDKGSIADGRLRVNDWLLKINDVDLTNKDRKQVIKAVLNGGGLINMVVRRRKSLGGRLVTPVHINLIGHKDAGITLEGGVYVAAIAPGGPAAREGSLTIGDRLIAINGIALDNKSLSECEALLRGGRDSLALSLMKSTSGQNIFESLREAEKSNGRIHLSDIHSRNSRNLKHNSSTQTDIYSGDTGGERRKTRTDLEDSGYSERKVFPISTLHPNTLRPASELGPARYSGSAFQEVCYARSESVGPECVTLETSLEKQHSGGTWPKMVVGVSMTTDSPAQLSIYRSPKQRKPIDADTFKRPDTLSKTDYHSPQPLKADSAPTPPTPPTRSDSFKFKHKHQGSSASESTITAMSVHEPKQEDRNGNLYFTEAGRDGKVLSSRKSCEEDIGRMRPEEPEVKRPRPKSAPALRRRMTPQTIPLQSFQSYSNDGDSVEQREMLRSSPNRPHRHSVGFVPTAYNGTLPPNSAHRGLAPCSAVTAVMKNPIYMVRSHRVHTNNCPPVTNQINQQHTLPSPQHQGHLSLDLSQKRSTDCSDSIKIPSTPRYPRSMLGSERGSLSHSECSSPSLITPPLSPLNLETSSFASSQSQSSISTLPRISVSPVPTGERRKDRYTPAASGPSCCAPPTPTPSHPGPFIRLPSNSSLSSTYSSPASSEALYLTPIIGLCVNSLVCLSLSQSVFLLSLCSSESFRSLYRNRSFLRIPLAARPRFSSLRSLRPYLEEPRNVIVHKGAEPLGISIVSGENGGIFVSKVTGGSIAHQAGLEYGDQLLEYNGINLRNATEQQARLIIGQQCDTITIMAQYNPHMYQLGNHSRSSSRLEPVSTQSTPQGSGAATPDNHSTIDTLSEQDEGTLTPSSKQTTPTTSPNSFIRMSSESSKKVPEPRFVTLRKTQGELGIQLCGGNLRGIFVERLEEDSPAREADGLLPGDMILEHFMTEWLRLSSTSLLRKTTSSMWMTHYQMATLAPGWPGNLMKMHKKIQRGQIPSKYMMDQEFYRRHSMTELKDDTGSSKTLSAAARRSFFRRKQKHKRSSSKDGKDVVALDAISTDSIPFLDDFVSLAYQRVQKIDCTSPRPVLILGPLVDPVKDMLVKESPGKFSRCVLEVMKASQQAIERGVKDFLFIDYKRRSGHFDVTTVASIKEMTEKDCHCLLDIAPHAIERLHSVHIYPIVIFIRYKNAKQIKEQKDPVYLRDKVSQKHSKEQFEIAQKIEQEYSKFFTDRDYCGSGTEQSSVDAAGLSVELRDLQTLDFKHNTRKARSQSIGLKLDFY</sequence>
<evidence type="ECO:0000259" key="4">
    <source>
        <dbReference type="PROSITE" id="PS50106"/>
    </source>
</evidence>
<feature type="region of interest" description="Disordered" evidence="2">
    <location>
        <begin position="784"/>
        <end position="819"/>
    </location>
</feature>
<gene>
    <name evidence="5" type="ORF">H4Q32_009015</name>
</gene>
<feature type="compositionally biased region" description="Low complexity" evidence="2">
    <location>
        <begin position="1175"/>
        <end position="1210"/>
    </location>
</feature>
<feature type="coiled-coil region" evidence="1">
    <location>
        <begin position="35"/>
        <end position="154"/>
    </location>
</feature>
<dbReference type="Proteomes" id="UP000830375">
    <property type="component" value="Unassembled WGS sequence"/>
</dbReference>
<dbReference type="InterPro" id="IPR027417">
    <property type="entry name" value="P-loop_NTPase"/>
</dbReference>
<dbReference type="Pfam" id="PF00595">
    <property type="entry name" value="PDZ"/>
    <property type="match status" value="3"/>
</dbReference>
<name>A0ABQ8M430_LABRO</name>
<organism evidence="5 6">
    <name type="scientific">Labeo rohita</name>
    <name type="common">Indian major carp</name>
    <name type="synonym">Cyprinus rohita</name>
    <dbReference type="NCBI Taxonomy" id="84645"/>
    <lineage>
        <taxon>Eukaryota</taxon>
        <taxon>Metazoa</taxon>
        <taxon>Chordata</taxon>
        <taxon>Craniata</taxon>
        <taxon>Vertebrata</taxon>
        <taxon>Euteleostomi</taxon>
        <taxon>Actinopterygii</taxon>
        <taxon>Neopterygii</taxon>
        <taxon>Teleostei</taxon>
        <taxon>Ostariophysi</taxon>
        <taxon>Cypriniformes</taxon>
        <taxon>Cyprinidae</taxon>
        <taxon>Labeoninae</taxon>
        <taxon>Labeonini</taxon>
        <taxon>Labeo</taxon>
    </lineage>
</organism>
<feature type="region of interest" description="Disordered" evidence="2">
    <location>
        <begin position="1116"/>
        <end position="1254"/>
    </location>
</feature>
<feature type="region of interest" description="Disordered" evidence="2">
    <location>
        <begin position="1"/>
        <end position="32"/>
    </location>
</feature>
<feature type="domain" description="PDZ" evidence="4">
    <location>
        <begin position="680"/>
        <end position="757"/>
    </location>
</feature>
<dbReference type="PANTHER" id="PTHR46360:SF1">
    <property type="entry name" value="DISKS LARGE HOMOLOG 5"/>
    <property type="match status" value="1"/>
</dbReference>
<keyword evidence="1" id="KW-0175">Coiled coil</keyword>
<feature type="domain" description="Guanylate kinase-like" evidence="3">
    <location>
        <begin position="1690"/>
        <end position="1836"/>
    </location>
</feature>
<feature type="compositionally biased region" description="Low complexity" evidence="2">
    <location>
        <begin position="1470"/>
        <end position="1484"/>
    </location>
</feature>
<dbReference type="InterPro" id="IPR036034">
    <property type="entry name" value="PDZ_sf"/>
</dbReference>
<dbReference type="CDD" id="cd06764">
    <property type="entry name" value="PDZ1_DLG5-like"/>
    <property type="match status" value="1"/>
</dbReference>
<feature type="coiled-coil region" evidence="1">
    <location>
        <begin position="393"/>
        <end position="557"/>
    </location>
</feature>
<evidence type="ECO:0000313" key="6">
    <source>
        <dbReference type="Proteomes" id="UP000830375"/>
    </source>
</evidence>
<feature type="compositionally biased region" description="Basic and acidic residues" evidence="2">
    <location>
        <begin position="805"/>
        <end position="819"/>
    </location>
</feature>
<reference evidence="5 6" key="1">
    <citation type="submission" date="2022-01" db="EMBL/GenBank/DDBJ databases">
        <title>A high-quality chromosome-level genome assembly of rohu carp, Labeo rohita.</title>
        <authorList>
            <person name="Arick M.A. II"/>
            <person name="Hsu C.-Y."/>
            <person name="Magbanua Z."/>
            <person name="Pechanova O."/>
            <person name="Grover C."/>
            <person name="Miller E."/>
            <person name="Thrash A."/>
            <person name="Ezzel L."/>
            <person name="Alam S."/>
            <person name="Benzie J."/>
            <person name="Hamilton M."/>
            <person name="Karsi A."/>
            <person name="Lawrence M.L."/>
            <person name="Peterson D.G."/>
        </authorList>
    </citation>
    <scope>NUCLEOTIDE SEQUENCE [LARGE SCALE GENOMIC DNA]</scope>
    <source>
        <strain evidence="6">BAU-BD-2019</strain>
        <tissue evidence="5">Blood</tissue>
    </source>
</reference>
<feature type="region of interest" description="Disordered" evidence="2">
    <location>
        <begin position="900"/>
        <end position="983"/>
    </location>
</feature>
<feature type="domain" description="PDZ" evidence="4">
    <location>
        <begin position="581"/>
        <end position="671"/>
    </location>
</feature>
<dbReference type="PANTHER" id="PTHR46360">
    <property type="entry name" value="DISKS LARGE HOMOLOG 5"/>
    <property type="match status" value="1"/>
</dbReference>
<dbReference type="InterPro" id="IPR008144">
    <property type="entry name" value="Guanylate_kin-like_dom"/>
</dbReference>
<dbReference type="Gene3D" id="3.40.50.300">
    <property type="entry name" value="P-loop containing nucleotide triphosphate hydrolases"/>
    <property type="match status" value="1"/>
</dbReference>
<dbReference type="InterPro" id="IPR001478">
    <property type="entry name" value="PDZ"/>
</dbReference>
<keyword evidence="6" id="KW-1185">Reference proteome</keyword>
<evidence type="ECO:0008006" key="7">
    <source>
        <dbReference type="Google" id="ProtNLM"/>
    </source>
</evidence>
<dbReference type="PROSITE" id="PS50052">
    <property type="entry name" value="GUANYLATE_KINASE_2"/>
    <property type="match status" value="1"/>
</dbReference>
<evidence type="ECO:0000259" key="3">
    <source>
        <dbReference type="PROSITE" id="PS50052"/>
    </source>
</evidence>
<feature type="region of interest" description="Disordered" evidence="2">
    <location>
        <begin position="1427"/>
        <end position="1499"/>
    </location>
</feature>
<dbReference type="SMART" id="SM00072">
    <property type="entry name" value="GuKc"/>
    <property type="match status" value="1"/>
</dbReference>
<dbReference type="Pfam" id="PF04822">
    <property type="entry name" value="Takusan"/>
    <property type="match status" value="1"/>
</dbReference>
<dbReference type="InterPro" id="IPR053004">
    <property type="entry name" value="MAGUK_Signaling_Regulators"/>
</dbReference>
<dbReference type="PROSITE" id="PS50106">
    <property type="entry name" value="PDZ"/>
    <property type="match status" value="4"/>
</dbReference>
<feature type="compositionally biased region" description="Basic and acidic residues" evidence="2">
    <location>
        <begin position="997"/>
        <end position="1019"/>
    </location>
</feature>
<feature type="compositionally biased region" description="Polar residues" evidence="2">
    <location>
        <begin position="960"/>
        <end position="970"/>
    </location>
</feature>
<evidence type="ECO:0000256" key="1">
    <source>
        <dbReference type="SAM" id="Coils"/>
    </source>
</evidence>
<feature type="compositionally biased region" description="Polar residues" evidence="2">
    <location>
        <begin position="1428"/>
        <end position="1463"/>
    </location>
</feature>
<evidence type="ECO:0000313" key="5">
    <source>
        <dbReference type="EMBL" id="KAI2657648.1"/>
    </source>
</evidence>
<feature type="compositionally biased region" description="Pro residues" evidence="2">
    <location>
        <begin position="1240"/>
        <end position="1250"/>
    </location>
</feature>
<protein>
    <recommendedName>
        <fullName evidence="7">Disks large-like protein</fullName>
    </recommendedName>
</protein>
<feature type="domain" description="PDZ" evidence="4">
    <location>
        <begin position="1343"/>
        <end position="1422"/>
    </location>
</feature>
<feature type="compositionally biased region" description="Polar residues" evidence="2">
    <location>
        <begin position="1116"/>
        <end position="1137"/>
    </location>
</feature>
<dbReference type="InterPro" id="IPR008145">
    <property type="entry name" value="GK/Ca_channel_bsu"/>
</dbReference>
<comment type="caution">
    <text evidence="5">The sequence shown here is derived from an EMBL/GenBank/DDBJ whole genome shotgun (WGS) entry which is preliminary data.</text>
</comment>
<feature type="coiled-coil region" evidence="1">
    <location>
        <begin position="323"/>
        <end position="364"/>
    </location>
</feature>
<proteinExistence type="predicted"/>
<evidence type="ECO:0000256" key="2">
    <source>
        <dbReference type="SAM" id="MobiDB-lite"/>
    </source>
</evidence>
<feature type="compositionally biased region" description="Low complexity" evidence="2">
    <location>
        <begin position="1"/>
        <end position="19"/>
    </location>
</feature>
<feature type="compositionally biased region" description="Basic and acidic residues" evidence="2">
    <location>
        <begin position="910"/>
        <end position="928"/>
    </location>
</feature>
<dbReference type="Pfam" id="PF00625">
    <property type="entry name" value="Guanylate_kin"/>
    <property type="match status" value="1"/>
</dbReference>
<dbReference type="SUPFAM" id="SSF52540">
    <property type="entry name" value="P-loop containing nucleoside triphosphate hydrolases"/>
    <property type="match status" value="1"/>
</dbReference>
<dbReference type="SUPFAM" id="SSF50156">
    <property type="entry name" value="PDZ domain-like"/>
    <property type="match status" value="4"/>
</dbReference>
<dbReference type="Gene3D" id="2.30.42.10">
    <property type="match status" value="4"/>
</dbReference>